<protein>
    <recommendedName>
        <fullName evidence="3">Basic secretory peptidase family protein</fullName>
    </recommendedName>
</protein>
<evidence type="ECO:0000313" key="1">
    <source>
        <dbReference type="EMBL" id="TWE13014.1"/>
    </source>
</evidence>
<comment type="caution">
    <text evidence="1">The sequence shown here is derived from an EMBL/GenBank/DDBJ whole genome shotgun (WGS) entry which is preliminary data.</text>
</comment>
<accession>A0A561EBM0</accession>
<sequence length="229" mass="23649">MTLVGDVAAAQLQVLFTAAERAVGWVSQVWGEPTVAAHAPLTLAAPKTLTEFRALGGGTGEAGQIAATTTPSRLIVISPQLTTEVTAEGVVVVLAHELTHAVLGQGGLTGVHHWVIEGSAEYTAYRPTGLGLAAAAPQLATVVAKGQVPTGPPDDAEFSGSSADPQQAYQYAYAYCLFLADRFGLAAFTSFVRAADARSADAFASAFATSIPRLSDAYATFLRSRVRAG</sequence>
<dbReference type="AlphaFoldDB" id="A0A561EBM0"/>
<proteinExistence type="predicted"/>
<name>A0A561EBM0_9MICO</name>
<evidence type="ECO:0000313" key="2">
    <source>
        <dbReference type="Proteomes" id="UP000318297"/>
    </source>
</evidence>
<organism evidence="1 2">
    <name type="scientific">Rudaeicoccus suwonensis</name>
    <dbReference type="NCBI Taxonomy" id="657409"/>
    <lineage>
        <taxon>Bacteria</taxon>
        <taxon>Bacillati</taxon>
        <taxon>Actinomycetota</taxon>
        <taxon>Actinomycetes</taxon>
        <taxon>Micrococcales</taxon>
        <taxon>Dermacoccaceae</taxon>
        <taxon>Rudaeicoccus</taxon>
    </lineage>
</organism>
<dbReference type="EMBL" id="VIVQ01000001">
    <property type="protein sequence ID" value="TWE13014.1"/>
    <property type="molecule type" value="Genomic_DNA"/>
</dbReference>
<gene>
    <name evidence="1" type="ORF">BKA23_1842</name>
</gene>
<reference evidence="1 2" key="1">
    <citation type="submission" date="2019-06" db="EMBL/GenBank/DDBJ databases">
        <title>Sequencing the genomes of 1000 actinobacteria strains.</title>
        <authorList>
            <person name="Klenk H.-P."/>
        </authorList>
    </citation>
    <scope>NUCLEOTIDE SEQUENCE [LARGE SCALE GENOMIC DNA]</scope>
    <source>
        <strain evidence="1 2">DSM 19560</strain>
    </source>
</reference>
<keyword evidence="2" id="KW-1185">Reference proteome</keyword>
<dbReference type="Proteomes" id="UP000318297">
    <property type="component" value="Unassembled WGS sequence"/>
</dbReference>
<evidence type="ECO:0008006" key="3">
    <source>
        <dbReference type="Google" id="ProtNLM"/>
    </source>
</evidence>